<accession>A0A419V3Y1</accession>
<dbReference type="EMBL" id="RAPK01000008">
    <property type="protein sequence ID" value="RKD73217.1"/>
    <property type="molecule type" value="Genomic_DNA"/>
</dbReference>
<feature type="compositionally biased region" description="Acidic residues" evidence="1">
    <location>
        <begin position="116"/>
        <end position="146"/>
    </location>
</feature>
<dbReference type="AlphaFoldDB" id="A0A419V3Y1"/>
<evidence type="ECO:0000313" key="4">
    <source>
        <dbReference type="EMBL" id="RKD73217.1"/>
    </source>
</evidence>
<keyword evidence="5" id="KW-1185">Reference proteome</keyword>
<dbReference type="PROSITE" id="PS51257">
    <property type="entry name" value="PROKAR_LIPOPROTEIN"/>
    <property type="match status" value="1"/>
</dbReference>
<keyword evidence="2" id="KW-0732">Signal</keyword>
<evidence type="ECO:0000256" key="2">
    <source>
        <dbReference type="SAM" id="SignalP"/>
    </source>
</evidence>
<dbReference type="Pfam" id="PF10646">
    <property type="entry name" value="Germane"/>
    <property type="match status" value="1"/>
</dbReference>
<dbReference type="RefSeq" id="WP_170146865.1">
    <property type="nucleotide sequence ID" value="NZ_RAPK01000008.1"/>
</dbReference>
<feature type="chain" id="PRO_5039471977" evidence="2">
    <location>
        <begin position="23"/>
        <end position="278"/>
    </location>
</feature>
<feature type="compositionally biased region" description="Low complexity" evidence="1">
    <location>
        <begin position="72"/>
        <end position="82"/>
    </location>
</feature>
<evidence type="ECO:0000313" key="5">
    <source>
        <dbReference type="Proteomes" id="UP000285120"/>
    </source>
</evidence>
<protein>
    <submittedName>
        <fullName evidence="4">Sporulation and spore germination protein</fullName>
    </submittedName>
</protein>
<gene>
    <name evidence="4" type="ORF">ATL39_1508</name>
</gene>
<evidence type="ECO:0000256" key="1">
    <source>
        <dbReference type="SAM" id="MobiDB-lite"/>
    </source>
</evidence>
<feature type="signal peptide" evidence="2">
    <location>
        <begin position="1"/>
        <end position="22"/>
    </location>
</feature>
<name>A0A419V3Y1_9BACL</name>
<feature type="compositionally biased region" description="Low complexity" evidence="1">
    <location>
        <begin position="24"/>
        <end position="42"/>
    </location>
</feature>
<feature type="compositionally biased region" description="Acidic residues" evidence="1">
    <location>
        <begin position="43"/>
        <end position="71"/>
    </location>
</feature>
<dbReference type="Proteomes" id="UP000285120">
    <property type="component" value="Unassembled WGS sequence"/>
</dbReference>
<sequence length="278" mass="29531">MKKTTYLLVPSALFLLILSACGTSSEAESEQAPAEEVNVTEETAAEETETQEEEEAQEESESTAANEEEADTAASAEETQSTENEESGENESSADNSSTENADEETAPETEASVSESEEADQTSENTVEEETNAPEEENTMEEADGVTETVTLYFSDDQLMETLTEERSVTADTKENLPAAALEAWIAGPESEGMFSPVNADTTVQYVESEGSQATVSFSSAFAESNVGSSGDAAIMEQIASIMSQFGYSSTQLLIEGETNTSIFGHVDTSSPIKAGE</sequence>
<dbReference type="InterPro" id="IPR019606">
    <property type="entry name" value="GerMN"/>
</dbReference>
<evidence type="ECO:0000259" key="3">
    <source>
        <dbReference type="SMART" id="SM00909"/>
    </source>
</evidence>
<feature type="region of interest" description="Disordered" evidence="1">
    <location>
        <begin position="23"/>
        <end position="147"/>
    </location>
</feature>
<organism evidence="4 5">
    <name type="scientific">Sinobaca qinghaiensis</name>
    <dbReference type="NCBI Taxonomy" id="342944"/>
    <lineage>
        <taxon>Bacteria</taxon>
        <taxon>Bacillati</taxon>
        <taxon>Bacillota</taxon>
        <taxon>Bacilli</taxon>
        <taxon>Bacillales</taxon>
        <taxon>Sporolactobacillaceae</taxon>
        <taxon>Sinobaca</taxon>
    </lineage>
</organism>
<proteinExistence type="predicted"/>
<comment type="caution">
    <text evidence="4">The sequence shown here is derived from an EMBL/GenBank/DDBJ whole genome shotgun (WGS) entry which is preliminary data.</text>
</comment>
<reference evidence="4 5" key="1">
    <citation type="submission" date="2018-09" db="EMBL/GenBank/DDBJ databases">
        <title>Genomic Encyclopedia of Archaeal and Bacterial Type Strains, Phase II (KMG-II): from individual species to whole genera.</title>
        <authorList>
            <person name="Goeker M."/>
        </authorList>
    </citation>
    <scope>NUCLEOTIDE SEQUENCE [LARGE SCALE GENOMIC DNA]</scope>
    <source>
        <strain evidence="4 5">DSM 17008</strain>
    </source>
</reference>
<feature type="domain" description="GerMN" evidence="3">
    <location>
        <begin position="179"/>
        <end position="265"/>
    </location>
</feature>
<dbReference type="SMART" id="SM00909">
    <property type="entry name" value="Germane"/>
    <property type="match status" value="1"/>
</dbReference>